<evidence type="ECO:0000313" key="1">
    <source>
        <dbReference type="EMBL" id="SQC44123.1"/>
    </source>
</evidence>
<organism evidence="1 2">
    <name type="scientific">Klebsiella pneumoniae</name>
    <dbReference type="NCBI Taxonomy" id="573"/>
    <lineage>
        <taxon>Bacteria</taxon>
        <taxon>Pseudomonadati</taxon>
        <taxon>Pseudomonadota</taxon>
        <taxon>Gammaproteobacteria</taxon>
        <taxon>Enterobacterales</taxon>
        <taxon>Enterobacteriaceae</taxon>
        <taxon>Klebsiella/Raoultella group</taxon>
        <taxon>Klebsiella</taxon>
        <taxon>Klebsiella pneumoniae complex</taxon>
    </lineage>
</organism>
<name>A0A2X3F5I0_KLEPN</name>
<dbReference type="SUPFAM" id="SSF74650">
    <property type="entry name" value="Galactose mutarotase-like"/>
    <property type="match status" value="1"/>
</dbReference>
<dbReference type="InterPro" id="IPR014718">
    <property type="entry name" value="GH-type_carb-bd"/>
</dbReference>
<sequence length="91" mass="10540">MAEEWILENAHLRMCVSSLGGKVQSLFSRQYQAPVLYENPAGGMFPMLPLANRVAGNRFIFHGQEIILPRHHADEYFFLHGDGWLQRWDII</sequence>
<evidence type="ECO:0000313" key="2">
    <source>
        <dbReference type="Proteomes" id="UP000251721"/>
    </source>
</evidence>
<dbReference type="GO" id="GO:0030246">
    <property type="term" value="F:carbohydrate binding"/>
    <property type="evidence" value="ECO:0007669"/>
    <property type="project" value="InterPro"/>
</dbReference>
<dbReference type="Gene3D" id="2.70.98.10">
    <property type="match status" value="1"/>
</dbReference>
<dbReference type="EMBL" id="UAWQ01000016">
    <property type="protein sequence ID" value="SQC44123.1"/>
    <property type="molecule type" value="Genomic_DNA"/>
</dbReference>
<dbReference type="AlphaFoldDB" id="A0A2X3F5I0"/>
<reference evidence="1 2" key="1">
    <citation type="submission" date="2018-06" db="EMBL/GenBank/DDBJ databases">
        <authorList>
            <consortium name="Pathogen Informatics"/>
            <person name="Doyle S."/>
        </authorList>
    </citation>
    <scope>NUCLEOTIDE SEQUENCE [LARGE SCALE GENOMIC DNA]</scope>
    <source>
        <strain evidence="1 2">NCTC13465</strain>
    </source>
</reference>
<protein>
    <submittedName>
        <fullName evidence="1">Aldose 1-epimerase</fullName>
    </submittedName>
</protein>
<dbReference type="Proteomes" id="UP000251721">
    <property type="component" value="Unassembled WGS sequence"/>
</dbReference>
<dbReference type="InterPro" id="IPR011013">
    <property type="entry name" value="Gal_mutarotase_sf_dom"/>
</dbReference>
<proteinExistence type="predicted"/>
<dbReference type="GO" id="GO:0016853">
    <property type="term" value="F:isomerase activity"/>
    <property type="evidence" value="ECO:0007669"/>
    <property type="project" value="InterPro"/>
</dbReference>
<gene>
    <name evidence="1" type="ORF">NCTC13465_02621</name>
</gene>
<dbReference type="Pfam" id="PF01263">
    <property type="entry name" value="Aldose_epim"/>
    <property type="match status" value="1"/>
</dbReference>
<dbReference type="GO" id="GO:0005975">
    <property type="term" value="P:carbohydrate metabolic process"/>
    <property type="evidence" value="ECO:0007669"/>
    <property type="project" value="InterPro"/>
</dbReference>
<dbReference type="InterPro" id="IPR008183">
    <property type="entry name" value="Aldose_1/G6P_1-epimerase"/>
</dbReference>
<accession>A0A2X3F5I0</accession>